<dbReference type="Pfam" id="PF00190">
    <property type="entry name" value="Cupin_1"/>
    <property type="match status" value="2"/>
</dbReference>
<dbReference type="InterPro" id="IPR051610">
    <property type="entry name" value="GPI/OXD"/>
</dbReference>
<dbReference type="InterPro" id="IPR011051">
    <property type="entry name" value="RmlC_Cupin_sf"/>
</dbReference>
<dbReference type="CDD" id="cd20305">
    <property type="entry name" value="cupin_OxDC_C"/>
    <property type="match status" value="1"/>
</dbReference>
<evidence type="ECO:0000259" key="3">
    <source>
        <dbReference type="SMART" id="SM00835"/>
    </source>
</evidence>
<protein>
    <recommendedName>
        <fullName evidence="3">Cupin type-1 domain-containing protein</fullName>
    </recommendedName>
</protein>
<dbReference type="PANTHER" id="PTHR35848:SF9">
    <property type="entry name" value="SLL1358 PROTEIN"/>
    <property type="match status" value="1"/>
</dbReference>
<sequence length="436" mass="48954">MGSGWHKHRDRDIYTHKYPVNNILYAKKITKNDRNPTDAKIDPYGTGVRPEPYRNGLGASILGPRNRDREKQDPDMIRPPSTDSGHMSNLRWSFADSHMKIEARGRMGKGDYSQRASHKLAGVNMRLEEGAIRELHWHKEAEWGYVLEGTTRITCLDNEGGNFSDEVSKGGLWYFPSGVPHSLQGLGPGGTEFLLIFDNGNFSEEETFLLTDWLAHTPKSVVAQNFRLSPEIFANIPEKEKYIFQGSVPSAIELEQPSRGGVKASKHRFTHKMLDQEPLNATGGQVRITDSTNFPISKTVAAAHATINPGCLRELHWHPNADEWSFFIRGRARVTVFAASGVSRTFNYVAGDVGIVPKSMAHYVENLSDEEPVEMLEIFRAPKFEDFSLEQWLASTPERMVKEHMFARDSNSGQEFVSALKGAKDPIKGPSKESKL</sequence>
<feature type="domain" description="Cupin type-1" evidence="3">
    <location>
        <begin position="99"/>
        <end position="234"/>
    </location>
</feature>
<name>A0ABR3XAC2_9EURO</name>
<gene>
    <name evidence="4" type="ORF">Plec18167_006728</name>
</gene>
<dbReference type="CDD" id="cd20304">
    <property type="entry name" value="cupin_OxDC_N"/>
    <property type="match status" value="1"/>
</dbReference>
<dbReference type="PANTHER" id="PTHR35848">
    <property type="entry name" value="OXALATE-BINDING PROTEIN"/>
    <property type="match status" value="1"/>
</dbReference>
<evidence type="ECO:0000256" key="1">
    <source>
        <dbReference type="ARBA" id="ARBA00022723"/>
    </source>
</evidence>
<keyword evidence="1" id="KW-0479">Metal-binding</keyword>
<evidence type="ECO:0000256" key="2">
    <source>
        <dbReference type="SAM" id="MobiDB-lite"/>
    </source>
</evidence>
<feature type="region of interest" description="Disordered" evidence="2">
    <location>
        <begin position="33"/>
        <end position="89"/>
    </location>
</feature>
<dbReference type="InterPro" id="IPR014710">
    <property type="entry name" value="RmlC-like_jellyroll"/>
</dbReference>
<dbReference type="Proteomes" id="UP001583193">
    <property type="component" value="Unassembled WGS sequence"/>
</dbReference>
<proteinExistence type="predicted"/>
<keyword evidence="5" id="KW-1185">Reference proteome</keyword>
<dbReference type="EMBL" id="JAVDPF010000024">
    <property type="protein sequence ID" value="KAL1872610.1"/>
    <property type="molecule type" value="Genomic_DNA"/>
</dbReference>
<dbReference type="InterPro" id="IPR006045">
    <property type="entry name" value="Cupin_1"/>
</dbReference>
<dbReference type="NCBIfam" id="TIGR03404">
    <property type="entry name" value="bicupin_oxalic"/>
    <property type="match status" value="1"/>
</dbReference>
<reference evidence="4 5" key="1">
    <citation type="journal article" date="2024" name="IMA Fungus">
        <title>IMA Genome - F19 : A genome assembly and annotation guide to empower mycologists, including annotated draft genome sequences of Ceratocystis pirilliformis, Diaporthe australafricana, Fusarium ophioides, Paecilomyces lecythidis, and Sporothrix stenoceras.</title>
        <authorList>
            <person name="Aylward J."/>
            <person name="Wilson A.M."/>
            <person name="Visagie C.M."/>
            <person name="Spraker J."/>
            <person name="Barnes I."/>
            <person name="Buitendag C."/>
            <person name="Ceriani C."/>
            <person name="Del Mar Angel L."/>
            <person name="du Plessis D."/>
            <person name="Fuchs T."/>
            <person name="Gasser K."/>
            <person name="Kramer D."/>
            <person name="Li W."/>
            <person name="Munsamy K."/>
            <person name="Piso A."/>
            <person name="Price J.L."/>
            <person name="Sonnekus B."/>
            <person name="Thomas C."/>
            <person name="van der Nest A."/>
            <person name="van Dijk A."/>
            <person name="van Heerden A."/>
            <person name="van Vuuren N."/>
            <person name="Yilmaz N."/>
            <person name="Duong T.A."/>
            <person name="van der Merwe N.A."/>
            <person name="Wingfield M.J."/>
            <person name="Wingfield B.D."/>
        </authorList>
    </citation>
    <scope>NUCLEOTIDE SEQUENCE [LARGE SCALE GENOMIC DNA]</scope>
    <source>
        <strain evidence="4 5">CMW 18167</strain>
    </source>
</reference>
<comment type="caution">
    <text evidence="4">The sequence shown here is derived from an EMBL/GenBank/DDBJ whole genome shotgun (WGS) entry which is preliminary data.</text>
</comment>
<feature type="compositionally biased region" description="Basic and acidic residues" evidence="2">
    <location>
        <begin position="65"/>
        <end position="76"/>
    </location>
</feature>
<evidence type="ECO:0000313" key="5">
    <source>
        <dbReference type="Proteomes" id="UP001583193"/>
    </source>
</evidence>
<dbReference type="InterPro" id="IPR017774">
    <property type="entry name" value="Bicupin_oxalate_deCO2ase/Oxase"/>
</dbReference>
<organism evidence="4 5">
    <name type="scientific">Paecilomyces lecythidis</name>
    <dbReference type="NCBI Taxonomy" id="3004212"/>
    <lineage>
        <taxon>Eukaryota</taxon>
        <taxon>Fungi</taxon>
        <taxon>Dikarya</taxon>
        <taxon>Ascomycota</taxon>
        <taxon>Pezizomycotina</taxon>
        <taxon>Eurotiomycetes</taxon>
        <taxon>Eurotiomycetidae</taxon>
        <taxon>Eurotiales</taxon>
        <taxon>Thermoascaceae</taxon>
        <taxon>Paecilomyces</taxon>
    </lineage>
</organism>
<dbReference type="Gene3D" id="2.60.120.10">
    <property type="entry name" value="Jelly Rolls"/>
    <property type="match status" value="2"/>
</dbReference>
<dbReference type="SMART" id="SM00835">
    <property type="entry name" value="Cupin_1"/>
    <property type="match status" value="2"/>
</dbReference>
<feature type="domain" description="Cupin type-1" evidence="3">
    <location>
        <begin position="271"/>
        <end position="413"/>
    </location>
</feature>
<evidence type="ECO:0000313" key="4">
    <source>
        <dbReference type="EMBL" id="KAL1872610.1"/>
    </source>
</evidence>
<dbReference type="SUPFAM" id="SSF51182">
    <property type="entry name" value="RmlC-like cupins"/>
    <property type="match status" value="1"/>
</dbReference>
<accession>A0ABR3XAC2</accession>